<organism evidence="2 3">
    <name type="scientific">Trichoderma harzianum</name>
    <name type="common">Hypocrea lixii</name>
    <dbReference type="NCBI Taxonomy" id="5544"/>
    <lineage>
        <taxon>Eukaryota</taxon>
        <taxon>Fungi</taxon>
        <taxon>Dikarya</taxon>
        <taxon>Ascomycota</taxon>
        <taxon>Pezizomycotina</taxon>
        <taxon>Sordariomycetes</taxon>
        <taxon>Hypocreomycetidae</taxon>
        <taxon>Hypocreales</taxon>
        <taxon>Hypocreaceae</taxon>
        <taxon>Trichoderma</taxon>
    </lineage>
</organism>
<reference evidence="2 3" key="1">
    <citation type="submission" date="2017-02" db="EMBL/GenBank/DDBJ databases">
        <title>Genomes of Trichoderma spp. with biocontrol activity.</title>
        <authorList>
            <person name="Gardiner D."/>
            <person name="Kazan K."/>
            <person name="Vos C."/>
            <person name="Harvey P."/>
        </authorList>
    </citation>
    <scope>NUCLEOTIDE SEQUENCE [LARGE SCALE GENOMIC DNA]</scope>
    <source>
        <strain evidence="2 3">Tr1</strain>
    </source>
</reference>
<proteinExistence type="predicted"/>
<accession>A0A2K0U7J2</accession>
<evidence type="ECO:0000313" key="3">
    <source>
        <dbReference type="Proteomes" id="UP000236290"/>
    </source>
</evidence>
<evidence type="ECO:0000313" key="2">
    <source>
        <dbReference type="EMBL" id="PNP53714.1"/>
    </source>
</evidence>
<sequence>MSLEGLQERLAALQETTTQLRELIDRLANVEFEPGSVPLNIEEEGSVSGELSAEAGLVLKTGLEDQQLLFEEAKYLRKGGHEKERLVDGIERVGSELAR</sequence>
<dbReference type="EMBL" id="MTYI01000074">
    <property type="protein sequence ID" value="PNP53714.1"/>
    <property type="molecule type" value="Genomic_DNA"/>
</dbReference>
<feature type="coiled-coil region" evidence="1">
    <location>
        <begin position="3"/>
        <end position="33"/>
    </location>
</feature>
<name>A0A2K0U7J2_TRIHA</name>
<comment type="caution">
    <text evidence="2">The sequence shown here is derived from an EMBL/GenBank/DDBJ whole genome shotgun (WGS) entry which is preliminary data.</text>
</comment>
<dbReference type="Proteomes" id="UP000236290">
    <property type="component" value="Unassembled WGS sequence"/>
</dbReference>
<protein>
    <submittedName>
        <fullName evidence="2">Uncharacterized protein</fullName>
    </submittedName>
</protein>
<gene>
    <name evidence="2" type="ORF">THARTR1_05838</name>
</gene>
<dbReference type="OrthoDB" id="46868at2759"/>
<evidence type="ECO:0000256" key="1">
    <source>
        <dbReference type="SAM" id="Coils"/>
    </source>
</evidence>
<keyword evidence="1" id="KW-0175">Coiled coil</keyword>
<dbReference type="AlphaFoldDB" id="A0A2K0U7J2"/>